<sequence>MGSAPQAQSAGEGSASSAAAGAQFLSLPRERLTPGEGGEKAPFSRSGRRGERECRGEKE</sequence>
<accession>A0A061RXQ6</accession>
<feature type="compositionally biased region" description="Basic and acidic residues" evidence="1">
    <location>
        <begin position="48"/>
        <end position="59"/>
    </location>
</feature>
<feature type="region of interest" description="Disordered" evidence="1">
    <location>
        <begin position="1"/>
        <end position="59"/>
    </location>
</feature>
<feature type="compositionally biased region" description="Basic and acidic residues" evidence="1">
    <location>
        <begin position="28"/>
        <end position="39"/>
    </location>
</feature>
<evidence type="ECO:0000256" key="1">
    <source>
        <dbReference type="SAM" id="MobiDB-lite"/>
    </source>
</evidence>
<proteinExistence type="predicted"/>
<organism evidence="2">
    <name type="scientific">Tetraselmis sp. GSL018</name>
    <dbReference type="NCBI Taxonomy" id="582737"/>
    <lineage>
        <taxon>Eukaryota</taxon>
        <taxon>Viridiplantae</taxon>
        <taxon>Chlorophyta</taxon>
        <taxon>core chlorophytes</taxon>
        <taxon>Chlorodendrophyceae</taxon>
        <taxon>Chlorodendrales</taxon>
        <taxon>Chlorodendraceae</taxon>
        <taxon>Tetraselmis</taxon>
    </lineage>
</organism>
<gene>
    <name evidence="2" type="ORF">TSPGSL018_23324</name>
</gene>
<feature type="compositionally biased region" description="Low complexity" evidence="1">
    <location>
        <begin position="1"/>
        <end position="23"/>
    </location>
</feature>
<feature type="non-terminal residue" evidence="2">
    <location>
        <position position="59"/>
    </location>
</feature>
<dbReference type="EMBL" id="GBEZ01010301">
    <property type="protein sequence ID" value="JAC75361.1"/>
    <property type="molecule type" value="Transcribed_RNA"/>
</dbReference>
<reference evidence="2" key="1">
    <citation type="submission" date="2014-05" db="EMBL/GenBank/DDBJ databases">
        <title>The transcriptome of the halophilic microalga Tetraselmis sp. GSL018 isolated from the Great Salt Lake, Utah.</title>
        <authorList>
            <person name="Jinkerson R.E."/>
            <person name="D'Adamo S."/>
            <person name="Posewitz M.C."/>
        </authorList>
    </citation>
    <scope>NUCLEOTIDE SEQUENCE</scope>
    <source>
        <strain evidence="2">GSL018</strain>
    </source>
</reference>
<name>A0A061RXQ6_9CHLO</name>
<evidence type="ECO:0000313" key="2">
    <source>
        <dbReference type="EMBL" id="JAC75361.1"/>
    </source>
</evidence>
<protein>
    <submittedName>
        <fullName evidence="2">Uncharacterized protein</fullName>
    </submittedName>
</protein>
<dbReference type="AlphaFoldDB" id="A0A061RXQ6"/>